<protein>
    <recommendedName>
        <fullName evidence="11">Anthranilate synthase component 1</fullName>
        <ecNumber evidence="11">4.1.3.27</ecNumber>
    </recommendedName>
</protein>
<dbReference type="GeneID" id="85229865"/>
<accession>A0AA97FE86</accession>
<keyword evidence="9 11" id="KW-0456">Lyase</keyword>
<evidence type="ECO:0000256" key="8">
    <source>
        <dbReference type="ARBA" id="ARBA00023141"/>
    </source>
</evidence>
<dbReference type="EMBL" id="CP043875">
    <property type="protein sequence ID" value="WOF16433.1"/>
    <property type="molecule type" value="Genomic_DNA"/>
</dbReference>
<gene>
    <name evidence="11 14" type="primary">trpE</name>
    <name evidence="14" type="ORF">F1737_06815</name>
</gene>
<comment type="subunit">
    <text evidence="11">Heterotetramer consisting of two non-identical subunits: a beta subunit (TrpG) and a large alpha subunit (TrpE).</text>
</comment>
<dbReference type="InterPro" id="IPR015890">
    <property type="entry name" value="Chorismate_C"/>
</dbReference>
<comment type="catalytic activity">
    <reaction evidence="10 11">
        <text>chorismate + L-glutamine = anthranilate + pyruvate + L-glutamate + H(+)</text>
        <dbReference type="Rhea" id="RHEA:21732"/>
        <dbReference type="ChEBI" id="CHEBI:15361"/>
        <dbReference type="ChEBI" id="CHEBI:15378"/>
        <dbReference type="ChEBI" id="CHEBI:16567"/>
        <dbReference type="ChEBI" id="CHEBI:29748"/>
        <dbReference type="ChEBI" id="CHEBI:29985"/>
        <dbReference type="ChEBI" id="CHEBI:58359"/>
        <dbReference type="EC" id="4.1.3.27"/>
    </reaction>
</comment>
<keyword evidence="15" id="KW-1185">Reference proteome</keyword>
<dbReference type="InterPro" id="IPR019999">
    <property type="entry name" value="Anth_synth_I-like"/>
</dbReference>
<evidence type="ECO:0000256" key="7">
    <source>
        <dbReference type="ARBA" id="ARBA00022842"/>
    </source>
</evidence>
<dbReference type="InterPro" id="IPR010116">
    <property type="entry name" value="Anthranilate_synth_I_arc_typ"/>
</dbReference>
<keyword evidence="6 11" id="KW-0822">Tryptophan biosynthesis</keyword>
<dbReference type="NCBIfam" id="TIGR01820">
    <property type="entry name" value="TrpE-arch"/>
    <property type="match status" value="1"/>
</dbReference>
<keyword evidence="7 11" id="KW-0460">Magnesium</keyword>
<comment type="function">
    <text evidence="11">Part of a heterotetrameric complex that catalyzes the two-step biosynthesis of anthranilate, an intermediate in the biosynthesis of L-tryptophan. In the first step, the glutamine-binding beta subunit (TrpG) of anthranilate synthase (AS) provides the glutamine amidotransferase activity which generates ammonia as a substrate that, along with chorismate, is used in the second step, catalyzed by the large alpha subunit of AS (TrpE) to produce anthranilate. In the absence of TrpG, TrpE can synthesize anthranilate directly from chorismate and high concentrations of ammonia.</text>
</comment>
<dbReference type="RefSeq" id="WP_317135849.1">
    <property type="nucleotide sequence ID" value="NZ_CP043875.1"/>
</dbReference>
<dbReference type="PANTHER" id="PTHR11236:SF9">
    <property type="entry name" value="ANTHRANILATE SYNTHASE COMPONENT 1"/>
    <property type="match status" value="1"/>
</dbReference>
<dbReference type="InterPro" id="IPR006805">
    <property type="entry name" value="Anth_synth_I_N"/>
</dbReference>
<evidence type="ECO:0000256" key="5">
    <source>
        <dbReference type="ARBA" id="ARBA00022723"/>
    </source>
</evidence>
<dbReference type="Proteomes" id="UP001301797">
    <property type="component" value="Chromosome"/>
</dbReference>
<evidence type="ECO:0000256" key="3">
    <source>
        <dbReference type="ARBA" id="ARBA00009562"/>
    </source>
</evidence>
<evidence type="ECO:0000256" key="10">
    <source>
        <dbReference type="ARBA" id="ARBA00047683"/>
    </source>
</evidence>
<dbReference type="Gene3D" id="3.60.120.10">
    <property type="entry name" value="Anthranilate synthase"/>
    <property type="match status" value="1"/>
</dbReference>
<dbReference type="GO" id="GO:0046872">
    <property type="term" value="F:metal ion binding"/>
    <property type="evidence" value="ECO:0007669"/>
    <property type="project" value="UniProtKB-KW"/>
</dbReference>
<comment type="similarity">
    <text evidence="3 11">Belongs to the anthranilate synthase component I family.</text>
</comment>
<proteinExistence type="inferred from homology"/>
<dbReference type="PANTHER" id="PTHR11236">
    <property type="entry name" value="AMINOBENZOATE/ANTHRANILATE SYNTHASE"/>
    <property type="match status" value="1"/>
</dbReference>
<comment type="cofactor">
    <cofactor evidence="1 11">
        <name>Mg(2+)</name>
        <dbReference type="ChEBI" id="CHEBI:18420"/>
    </cofactor>
</comment>
<evidence type="ECO:0000259" key="13">
    <source>
        <dbReference type="Pfam" id="PF04715"/>
    </source>
</evidence>
<feature type="domain" description="Anthranilate synthase component I N-terminal" evidence="13">
    <location>
        <begin position="43"/>
        <end position="183"/>
    </location>
</feature>
<keyword evidence="8 11" id="KW-0057">Aromatic amino acid biosynthesis</keyword>
<evidence type="ECO:0000259" key="12">
    <source>
        <dbReference type="Pfam" id="PF00425"/>
    </source>
</evidence>
<keyword evidence="5 11" id="KW-0479">Metal-binding</keyword>
<evidence type="ECO:0000256" key="11">
    <source>
        <dbReference type="RuleBase" id="RU364045"/>
    </source>
</evidence>
<evidence type="ECO:0000256" key="9">
    <source>
        <dbReference type="ARBA" id="ARBA00023239"/>
    </source>
</evidence>
<comment type="pathway">
    <text evidence="2 11">Amino-acid biosynthesis; L-tryptophan biosynthesis; L-tryptophan from chorismate: step 1/5.</text>
</comment>
<dbReference type="PRINTS" id="PR00095">
    <property type="entry name" value="ANTSNTHASEI"/>
</dbReference>
<evidence type="ECO:0000313" key="14">
    <source>
        <dbReference type="EMBL" id="WOF16433.1"/>
    </source>
</evidence>
<dbReference type="Pfam" id="PF04715">
    <property type="entry name" value="Anth_synt_I_N"/>
    <property type="match status" value="1"/>
</dbReference>
<feature type="domain" description="Chorismate-utilising enzyme C-terminal" evidence="12">
    <location>
        <begin position="244"/>
        <end position="497"/>
    </location>
</feature>
<dbReference type="Pfam" id="PF00425">
    <property type="entry name" value="Chorismate_bind"/>
    <property type="match status" value="1"/>
</dbReference>
<evidence type="ECO:0000256" key="1">
    <source>
        <dbReference type="ARBA" id="ARBA00001946"/>
    </source>
</evidence>
<evidence type="ECO:0000256" key="2">
    <source>
        <dbReference type="ARBA" id="ARBA00004873"/>
    </source>
</evidence>
<sequence length="512" mass="57149">MDTGRELKEDICEFYPDIEKFKKITEGNKKTLIPVYKKIRDTILSPTETYESLRESYGFLLESMQGDEKIARFSIIGTGKLVNLTADPYVKISGNRDYFRDLPEINGSDPLDALSLLIKKMNFNLPDLFGFSGGLAGYISYDYALRANEKLKGSQEKSDFPLAEFMMPENCVIFDHEEKSTTILTFIMATEKSDNECSYKDAVSRIRKTENKIFLKTSVSDESGTKTKHDFTNSQVGLKCNLSRESFEEMVQKTKEHIFDGDIFQTVISRQFECPFTGDPLNIYKALRIINPSPYMYYLEFGKRKIVGASPEMLVKTEGRNVTTVPIAGTRKRGDTPKEDALLKKDLLDDKKERAEHIMLVDLARNDLGRVSGFGSVKVTDFMQVEKFSHVQHIVSTITGTLDENSDSFDAFRSCFPAGTVSGAPKLRAMQIINELENSKRGLYAGAVGYAGFNGNIDFAIAIRTVVVENNKAVFQSGAGIVADSVPENEYLETESKAAGILSAIISAGDFS</sequence>
<keyword evidence="4 11" id="KW-0028">Amino-acid biosynthesis</keyword>
<reference evidence="14 15" key="1">
    <citation type="submission" date="2019-09" db="EMBL/GenBank/DDBJ databases">
        <title>The complete genome of Methanoplanus sp. FWC-SCC4.</title>
        <authorList>
            <person name="Chen S.-C."/>
            <person name="Zhou Y.-Z."/>
            <person name="Lai M.-C."/>
        </authorList>
    </citation>
    <scope>NUCLEOTIDE SEQUENCE [LARGE SCALE GENOMIC DNA]</scope>
    <source>
        <strain evidence="14 15">FWC-SCC4</strain>
    </source>
</reference>
<evidence type="ECO:0000256" key="4">
    <source>
        <dbReference type="ARBA" id="ARBA00022605"/>
    </source>
</evidence>
<dbReference type="KEGG" id="mefw:F1737_06815"/>
<dbReference type="GO" id="GO:0004049">
    <property type="term" value="F:anthranilate synthase activity"/>
    <property type="evidence" value="ECO:0007669"/>
    <property type="project" value="UniProtKB-EC"/>
</dbReference>
<dbReference type="AlphaFoldDB" id="A0AA97FE86"/>
<evidence type="ECO:0000256" key="6">
    <source>
        <dbReference type="ARBA" id="ARBA00022822"/>
    </source>
</evidence>
<name>A0AA97FE86_9EURY</name>
<evidence type="ECO:0000313" key="15">
    <source>
        <dbReference type="Proteomes" id="UP001301797"/>
    </source>
</evidence>
<dbReference type="EC" id="4.1.3.27" evidence="11"/>
<dbReference type="InterPro" id="IPR005801">
    <property type="entry name" value="ADC_synthase"/>
</dbReference>
<dbReference type="GO" id="GO:0000162">
    <property type="term" value="P:L-tryptophan biosynthetic process"/>
    <property type="evidence" value="ECO:0007669"/>
    <property type="project" value="UniProtKB-KW"/>
</dbReference>
<dbReference type="SUPFAM" id="SSF56322">
    <property type="entry name" value="ADC synthase"/>
    <property type="match status" value="1"/>
</dbReference>
<organism evidence="14 15">
    <name type="scientific">Methanochimaera problematica</name>
    <dbReference type="NCBI Taxonomy" id="2609417"/>
    <lineage>
        <taxon>Archaea</taxon>
        <taxon>Methanobacteriati</taxon>
        <taxon>Methanobacteriota</taxon>
        <taxon>Stenosarchaea group</taxon>
        <taxon>Methanomicrobia</taxon>
        <taxon>Methanomicrobiales</taxon>
        <taxon>Methanomicrobiaceae</taxon>
        <taxon>Methanochimaera</taxon>
    </lineage>
</organism>